<feature type="region of interest" description="Disordered" evidence="1">
    <location>
        <begin position="34"/>
        <end position="93"/>
    </location>
</feature>
<name>A0ABY7HGA2_9BACT</name>
<feature type="compositionally biased region" description="Low complexity" evidence="1">
    <location>
        <begin position="34"/>
        <end position="56"/>
    </location>
</feature>
<feature type="chain" id="PRO_5045150876" description="Lipoprotein" evidence="2">
    <location>
        <begin position="22"/>
        <end position="306"/>
    </location>
</feature>
<organism evidence="3 4">
    <name type="scientific">Nannocystis punicea</name>
    <dbReference type="NCBI Taxonomy" id="2995304"/>
    <lineage>
        <taxon>Bacteria</taxon>
        <taxon>Pseudomonadati</taxon>
        <taxon>Myxococcota</taxon>
        <taxon>Polyangia</taxon>
        <taxon>Nannocystales</taxon>
        <taxon>Nannocystaceae</taxon>
        <taxon>Nannocystis</taxon>
    </lineage>
</organism>
<dbReference type="EMBL" id="CP114040">
    <property type="protein sequence ID" value="WAS98338.1"/>
    <property type="molecule type" value="Genomic_DNA"/>
</dbReference>
<protein>
    <recommendedName>
        <fullName evidence="5">Lipoprotein</fullName>
    </recommendedName>
</protein>
<keyword evidence="2" id="KW-0732">Signal</keyword>
<evidence type="ECO:0008006" key="5">
    <source>
        <dbReference type="Google" id="ProtNLM"/>
    </source>
</evidence>
<evidence type="ECO:0000256" key="2">
    <source>
        <dbReference type="SAM" id="SignalP"/>
    </source>
</evidence>
<feature type="compositionally biased region" description="Polar residues" evidence="1">
    <location>
        <begin position="62"/>
        <end position="73"/>
    </location>
</feature>
<evidence type="ECO:0000256" key="1">
    <source>
        <dbReference type="SAM" id="MobiDB-lite"/>
    </source>
</evidence>
<sequence length="306" mass="32803">MTFQTILIPHLSLSLLFALGAACTLQKGDLGAYSGTESTGSDTSDGSIGETTTSGEPATSDGPPQQTTSTEALTSHGPGDETTTGTPWPGCIQPEEGTEVAVQVSASTLIDPDAYPIAFDVRCSVQGVMDGEVALQCTDDLEVVHAVTLTVTTETAHTGLLGGETDVRLSYRKAEAQEFGLDWRTHVALHAVDDDALLLFYGVGYDLFAADFEAFWAPMHISDGDLFFCPAVEVEELCGTSERTMVLFHDGTDQVEVYDGNLEMFAASSMWVYAERAVEQVQTNFEDCADGLYGRWVELLALKADL</sequence>
<accession>A0ABY7HGA2</accession>
<feature type="signal peptide" evidence="2">
    <location>
        <begin position="1"/>
        <end position="21"/>
    </location>
</feature>
<evidence type="ECO:0000313" key="3">
    <source>
        <dbReference type="EMBL" id="WAS98338.1"/>
    </source>
</evidence>
<proteinExistence type="predicted"/>
<gene>
    <name evidence="3" type="ORF">O0S08_19530</name>
</gene>
<reference evidence="3" key="1">
    <citation type="submission" date="2022-11" db="EMBL/GenBank/DDBJ databases">
        <title>Minimal conservation of predation-associated metabolite biosynthetic gene clusters underscores biosynthetic potential of Myxococcota including descriptions for ten novel species: Archangium lansinium sp. nov., Myxococcus landrumus sp. nov., Nannocystis bai.</title>
        <authorList>
            <person name="Ahearne A."/>
            <person name="Stevens C."/>
            <person name="Dowd S."/>
        </authorList>
    </citation>
    <scope>NUCLEOTIDE SEQUENCE</scope>
    <source>
        <strain evidence="3">Fl3</strain>
    </source>
</reference>
<dbReference type="RefSeq" id="WP_269040704.1">
    <property type="nucleotide sequence ID" value="NZ_CP114040.1"/>
</dbReference>
<keyword evidence="4" id="KW-1185">Reference proteome</keyword>
<dbReference type="Proteomes" id="UP001164459">
    <property type="component" value="Chromosome"/>
</dbReference>
<evidence type="ECO:0000313" key="4">
    <source>
        <dbReference type="Proteomes" id="UP001164459"/>
    </source>
</evidence>